<proteinExistence type="predicted"/>
<dbReference type="EMBL" id="OIVN01002212">
    <property type="protein sequence ID" value="SPD01541.1"/>
    <property type="molecule type" value="Genomic_DNA"/>
</dbReference>
<organism evidence="1">
    <name type="scientific">Fagus sylvatica</name>
    <name type="common">Beechnut</name>
    <dbReference type="NCBI Taxonomy" id="28930"/>
    <lineage>
        <taxon>Eukaryota</taxon>
        <taxon>Viridiplantae</taxon>
        <taxon>Streptophyta</taxon>
        <taxon>Embryophyta</taxon>
        <taxon>Tracheophyta</taxon>
        <taxon>Spermatophyta</taxon>
        <taxon>Magnoliopsida</taxon>
        <taxon>eudicotyledons</taxon>
        <taxon>Gunneridae</taxon>
        <taxon>Pentapetalae</taxon>
        <taxon>rosids</taxon>
        <taxon>fabids</taxon>
        <taxon>Fagales</taxon>
        <taxon>Fagaceae</taxon>
        <taxon>Fagus</taxon>
    </lineage>
</organism>
<dbReference type="AlphaFoldDB" id="A0A2N9GQC5"/>
<sequence length="50" mass="5653">MKAAMVTGLLGGSRSSETSSDLERSHRILARSCQFWYDATFTFACSVKYW</sequence>
<gene>
    <name evidence="1" type="ORF">FSB_LOCUS29423</name>
</gene>
<protein>
    <submittedName>
        <fullName evidence="1">Uncharacterized protein</fullName>
    </submittedName>
</protein>
<name>A0A2N9GQC5_FAGSY</name>
<accession>A0A2N9GQC5</accession>
<reference evidence="1" key="1">
    <citation type="submission" date="2018-02" db="EMBL/GenBank/DDBJ databases">
        <authorList>
            <person name="Cohen D.B."/>
            <person name="Kent A.D."/>
        </authorList>
    </citation>
    <scope>NUCLEOTIDE SEQUENCE</scope>
</reference>
<evidence type="ECO:0000313" key="1">
    <source>
        <dbReference type="EMBL" id="SPD01541.1"/>
    </source>
</evidence>